<dbReference type="RefSeq" id="XP_003094093.2">
    <property type="nucleotide sequence ID" value="XM_003094045.2"/>
</dbReference>
<evidence type="ECO:0000313" key="2">
    <source>
        <dbReference type="EMBL" id="KAF1762948.1"/>
    </source>
</evidence>
<protein>
    <submittedName>
        <fullName evidence="2">Uncharacterized protein</fullName>
    </submittedName>
</protein>
<dbReference type="CTD" id="9812057"/>
<evidence type="ECO:0000313" key="3">
    <source>
        <dbReference type="Proteomes" id="UP000483820"/>
    </source>
</evidence>
<gene>
    <name evidence="2" type="ORF">GCK72_011213</name>
</gene>
<organism evidence="2 3">
    <name type="scientific">Caenorhabditis remanei</name>
    <name type="common">Caenorhabditis vulgaris</name>
    <dbReference type="NCBI Taxonomy" id="31234"/>
    <lineage>
        <taxon>Eukaryota</taxon>
        <taxon>Metazoa</taxon>
        <taxon>Ecdysozoa</taxon>
        <taxon>Nematoda</taxon>
        <taxon>Chromadorea</taxon>
        <taxon>Rhabditida</taxon>
        <taxon>Rhabditina</taxon>
        <taxon>Rhabditomorpha</taxon>
        <taxon>Rhabditoidea</taxon>
        <taxon>Rhabditidae</taxon>
        <taxon>Peloderinae</taxon>
        <taxon>Caenorhabditis</taxon>
    </lineage>
</organism>
<feature type="chain" id="PRO_5025543801" evidence="1">
    <location>
        <begin position="21"/>
        <end position="148"/>
    </location>
</feature>
<dbReference type="EMBL" id="WUAV01000003">
    <property type="protein sequence ID" value="KAF1762948.1"/>
    <property type="molecule type" value="Genomic_DNA"/>
</dbReference>
<dbReference type="Proteomes" id="UP000483820">
    <property type="component" value="Chromosome III"/>
</dbReference>
<dbReference type="GeneID" id="9812057"/>
<proteinExistence type="predicted"/>
<feature type="signal peptide" evidence="1">
    <location>
        <begin position="1"/>
        <end position="20"/>
    </location>
</feature>
<accession>A0A6A5H5E2</accession>
<evidence type="ECO:0000256" key="1">
    <source>
        <dbReference type="SAM" id="SignalP"/>
    </source>
</evidence>
<dbReference type="KEGG" id="crq:GCK72_011213"/>
<keyword evidence="1" id="KW-0732">Signal</keyword>
<comment type="caution">
    <text evidence="2">The sequence shown here is derived from an EMBL/GenBank/DDBJ whole genome shotgun (WGS) entry which is preliminary data.</text>
</comment>
<reference evidence="2 3" key="1">
    <citation type="submission" date="2019-12" db="EMBL/GenBank/DDBJ databases">
        <title>Chromosome-level assembly of the Caenorhabditis remanei genome.</title>
        <authorList>
            <person name="Teterina A.A."/>
            <person name="Willis J.H."/>
            <person name="Phillips P.C."/>
        </authorList>
    </citation>
    <scope>NUCLEOTIDE SEQUENCE [LARGE SCALE GENOMIC DNA]</scope>
    <source>
        <strain evidence="2 3">PX506</strain>
        <tissue evidence="2">Whole organism</tissue>
    </source>
</reference>
<name>A0A6A5H5E2_CAERE</name>
<sequence length="148" mass="16746">MLEMLKKLFILSIFIVMVRAQVTEEPGTKLSTFNPNCSMNADHLLSDNLLSPIRVFTDFFPPAQPIEDTLSLTIAPWTNFIGEWFCDLEVNQKPTSVEDFCPLKLINLAEAIMDSPVGYFVDRNATLANWLQKCGNTTYNILVYGLVH</sequence>
<dbReference type="AlphaFoldDB" id="A0A6A5H5E2"/>